<evidence type="ECO:0000313" key="4">
    <source>
        <dbReference type="EMBL" id="CAD8149388.1"/>
    </source>
</evidence>
<dbReference type="InterPro" id="IPR045055">
    <property type="entry name" value="DNA2/NAM7-like"/>
</dbReference>
<evidence type="ECO:0000313" key="5">
    <source>
        <dbReference type="Proteomes" id="UP000689195"/>
    </source>
</evidence>
<dbReference type="InterPro" id="IPR057373">
    <property type="entry name" value="ZNFX1"/>
</dbReference>
<dbReference type="EMBL" id="CAJJDO010000019">
    <property type="protein sequence ID" value="CAD8149388.1"/>
    <property type="molecule type" value="Genomic_DNA"/>
</dbReference>
<accession>A0A8S1TC18</accession>
<evidence type="ECO:0000259" key="2">
    <source>
        <dbReference type="Pfam" id="PF13087"/>
    </source>
</evidence>
<dbReference type="CDD" id="cd18808">
    <property type="entry name" value="SF1_C_Upf1"/>
    <property type="match status" value="1"/>
</dbReference>
<dbReference type="Proteomes" id="UP000689195">
    <property type="component" value="Unassembled WGS sequence"/>
</dbReference>
<reference evidence="4" key="1">
    <citation type="submission" date="2021-01" db="EMBL/GenBank/DDBJ databases">
        <authorList>
            <consortium name="Genoscope - CEA"/>
            <person name="William W."/>
        </authorList>
    </citation>
    <scope>NUCLEOTIDE SEQUENCE</scope>
</reference>
<dbReference type="GO" id="GO:0031380">
    <property type="term" value="C:nuclear RNA-directed RNA polymerase complex"/>
    <property type="evidence" value="ECO:0007669"/>
    <property type="project" value="TreeGrafter"/>
</dbReference>
<dbReference type="OrthoDB" id="392140at2759"/>
<feature type="domain" description="ZNFX1" evidence="3">
    <location>
        <begin position="260"/>
        <end position="357"/>
    </location>
</feature>
<sequence length="1556" mass="183532">MSDYDSDIEFEQCFIDDGLSNWIRNCYIKNYNVDKILCRLNQEKQLEKKLEYLHPNHQQFDSYYYLIKQINQNIRQYQSIDLYLELLIKSQSFSNEILERCHLIITQTDSIYNLQSKIEELFQIFYCLKDIDMNILKQSNISLIFSLCRIIKMDYPKNEFKSFIHQFNNFLRLIQANAQKFQYKNTPVYPVSLEFIQFKGENKQIFGELPELDTKEKSLLKYLDQHFNILREDYIYIMRKSISYLSETGFYNSIKSEYLNNIGLYQNINLISFEMNNYDLLWKISLEQFDLDGRKYKIIDWNRSKKLSRGSLICITNVECHPLLFGVITQRSTNQDNYQNQNKINLEFRFLNPKSQIMEFLILLNQNSILIEYQTQIEPCIYFLEQLKKIEKLPFDNLILKNQNKVFHPKYLQQNSLYQIDLSEQNRYYRQKIDVLNESWPDMESTLDNSQLKAIKLILSKEVALIKGPPGTGKTYCGVLAVRILCENLMQNNFPILIVCSTNHALEKFLESLIQYVSSREIAKLGAIPKSAALKDIHFQYRSEIQFNWNQFKELKNQIRIIFNRLKFWPELSHKLIHNFLDDINLDKSQIDVNYILNCWIKGNRPNCSNFYDQEELRGMHKYFKNYKITESVHTNNIFEKVYESYVDDYYSDEQDEDLDSLGSFIDFEDEYQEDEFDFQQENEIKINYNKLQLHYNFDGIEEIQKQIQKQTFNPWELNYYDIQQIIQYLKFLKYKKDCLLFEDKYKQFKEMSQTLKNLYDDEEIKKLNQYKIIGVTVSSAARHLSKLQQLNSKVLVIEEAAEVLESHIACILMKNLQHLILIGDHNQLGPQLKCYDLKIKYKGNISLFERFYKNKIPYVELTFQRRMKTKFADFIRLNYGKQYQDHSYVEENRNNLDIIGLEHDLLFFNHSWLESEDKKSKENIQEAKMILQMVQYLVKVGYDQQQISVLSLYSRQVNILQKYFIKQSLNQVIVQTVDNYQGEENDIVIISLVRNNQNNQNQLGFLGDEKRINVALSRAKIGLYVFGNFDFIKAVSSNVSLWQKILVLAGTKQCLKDSITLKCLTHSTLRNVKQPNDWSKFEAGCCDKICNLNLKDVITYAKINAIQEIILEINVQNNVNKHQNAVILVNKSVEINVSALNSLKYYLIVTIWLLQLVVRILQKQFVKRIQNQHLMNVNTQLITSVFKGKIFRLNVNINVKKLQIVVIIVKGYAGRFVNLVKKNAQKLTIVGISVKICVMNNALLVKKNAQKLTIVGINVKVCVMNDALLVINRFLSNFIADSIIFIKIALKFKFFQFQLKIQLLIFLNLELVKITQIIYLENQLKVVEIIFKFLNKNMNLIVDLLVKNQENVDIFFNARIYVLKNALHVSRGFRLLQNVVINMKFYAIIQIISQETSNVKKNAQDSTNVGITKNVSSYVLNNVHHVKKQLQNNSIVDIQKQCIRKRECGHQNPCLNKCDQQCSPCQISVKKTLACGHQIMTECSSTDLQCQKKCQRQRPCGHTYPCYNYCYQPCSPCQQQILITLSCGHQIYIECQYQEYYGNNLYCRACQSNFF</sequence>
<evidence type="ECO:0008006" key="6">
    <source>
        <dbReference type="Google" id="ProtNLM"/>
    </source>
</evidence>
<dbReference type="InterPro" id="IPR047187">
    <property type="entry name" value="SF1_C_Upf1"/>
</dbReference>
<gene>
    <name evidence="4" type="ORF">PPENT_87.1.T0190084</name>
</gene>
<dbReference type="PANTHER" id="PTHR10887:SF341">
    <property type="entry name" value="NFX1-TYPE ZINC FINGER-CONTAINING PROTEIN 1"/>
    <property type="match status" value="1"/>
</dbReference>
<dbReference type="Pfam" id="PF13086">
    <property type="entry name" value="AAA_11"/>
    <property type="match status" value="1"/>
</dbReference>
<feature type="domain" description="DNA2/NAM7 helicase helicase" evidence="1">
    <location>
        <begin position="447"/>
        <end position="831"/>
    </location>
</feature>
<dbReference type="GO" id="GO:0004386">
    <property type="term" value="F:helicase activity"/>
    <property type="evidence" value="ECO:0007669"/>
    <property type="project" value="InterPro"/>
</dbReference>
<comment type="caution">
    <text evidence="4">The sequence shown here is derived from an EMBL/GenBank/DDBJ whole genome shotgun (WGS) entry which is preliminary data.</text>
</comment>
<evidence type="ECO:0000259" key="3">
    <source>
        <dbReference type="Pfam" id="PF25396"/>
    </source>
</evidence>
<evidence type="ECO:0000259" key="1">
    <source>
        <dbReference type="Pfam" id="PF13086"/>
    </source>
</evidence>
<dbReference type="InterPro" id="IPR041679">
    <property type="entry name" value="DNA2/NAM7-like_C"/>
</dbReference>
<dbReference type="CDD" id="cd06008">
    <property type="entry name" value="NF-X1-zinc-finger"/>
    <property type="match status" value="1"/>
</dbReference>
<dbReference type="InterPro" id="IPR041677">
    <property type="entry name" value="DNA2/NAM7_AAA_11"/>
</dbReference>
<proteinExistence type="predicted"/>
<dbReference type="Pfam" id="PF25396">
    <property type="entry name" value="ZNFX1"/>
    <property type="match status" value="1"/>
</dbReference>
<dbReference type="GO" id="GO:0031048">
    <property type="term" value="P:regulatory ncRNA-mediated heterochromatin formation"/>
    <property type="evidence" value="ECO:0007669"/>
    <property type="project" value="TreeGrafter"/>
</dbReference>
<dbReference type="Pfam" id="PF13087">
    <property type="entry name" value="AAA_12"/>
    <property type="match status" value="1"/>
</dbReference>
<feature type="domain" description="DNA2/NAM7 helicase-like C-terminal" evidence="2">
    <location>
        <begin position="846"/>
        <end position="1029"/>
    </location>
</feature>
<keyword evidence="5" id="KW-1185">Reference proteome</keyword>
<protein>
    <recommendedName>
        <fullName evidence="6">NFX1-type zinc finger-containing protein 1</fullName>
    </recommendedName>
</protein>
<name>A0A8S1TC18_9CILI</name>
<dbReference type="PANTHER" id="PTHR10887">
    <property type="entry name" value="DNA2/NAM7 HELICASE FAMILY"/>
    <property type="match status" value="1"/>
</dbReference>
<organism evidence="4 5">
    <name type="scientific">Paramecium pentaurelia</name>
    <dbReference type="NCBI Taxonomy" id="43138"/>
    <lineage>
        <taxon>Eukaryota</taxon>
        <taxon>Sar</taxon>
        <taxon>Alveolata</taxon>
        <taxon>Ciliophora</taxon>
        <taxon>Intramacronucleata</taxon>
        <taxon>Oligohymenophorea</taxon>
        <taxon>Peniculida</taxon>
        <taxon>Parameciidae</taxon>
        <taxon>Paramecium</taxon>
    </lineage>
</organism>